<gene>
    <name evidence="2" type="ORF">JMA_20550</name>
</gene>
<evidence type="ECO:0000313" key="2">
    <source>
        <dbReference type="EMBL" id="AJD91372.1"/>
    </source>
</evidence>
<accession>A0A0B5ARV3</accession>
<name>A0A0B5ARV3_9BACL</name>
<reference evidence="2 3" key="1">
    <citation type="submission" date="2014-08" db="EMBL/GenBank/DDBJ databases">
        <title>Complete genome of a marine bacteria Jeotgalibacillus malaysiensis.</title>
        <authorList>
            <person name="Yaakop A.S."/>
            <person name="Chan K.-G."/>
            <person name="Goh K.M."/>
        </authorList>
    </citation>
    <scope>NUCLEOTIDE SEQUENCE [LARGE SCALE GENOMIC DNA]</scope>
    <source>
        <strain evidence="2 3">D5</strain>
    </source>
</reference>
<dbReference type="BioCyc" id="JESP1508404:G14D9-11310-MONOMER"/>
<protein>
    <submittedName>
        <fullName evidence="2">Uncharacterized protein</fullName>
    </submittedName>
</protein>
<organism evidence="2 3">
    <name type="scientific">Jeotgalibacillus malaysiensis</name>
    <dbReference type="NCBI Taxonomy" id="1508404"/>
    <lineage>
        <taxon>Bacteria</taxon>
        <taxon>Bacillati</taxon>
        <taxon>Bacillota</taxon>
        <taxon>Bacilli</taxon>
        <taxon>Bacillales</taxon>
        <taxon>Caryophanaceae</taxon>
        <taxon>Jeotgalibacillus</taxon>
    </lineage>
</organism>
<keyword evidence="1" id="KW-0472">Membrane</keyword>
<dbReference type="Proteomes" id="UP000031449">
    <property type="component" value="Chromosome"/>
</dbReference>
<evidence type="ECO:0000256" key="1">
    <source>
        <dbReference type="SAM" id="Phobius"/>
    </source>
</evidence>
<sequence length="42" mass="4754">MVPRKNPFVLLQEEGFFLFLAMLKINVVFAQLVILAAINSAF</sequence>
<dbReference type="KEGG" id="jeo:JMA_20550"/>
<keyword evidence="1" id="KW-0812">Transmembrane</keyword>
<keyword evidence="3" id="KW-1185">Reference proteome</keyword>
<proteinExistence type="predicted"/>
<feature type="transmembrane region" description="Helical" evidence="1">
    <location>
        <begin position="16"/>
        <end position="38"/>
    </location>
</feature>
<dbReference type="AlphaFoldDB" id="A0A0B5ARV3"/>
<dbReference type="EMBL" id="CP009416">
    <property type="protein sequence ID" value="AJD91372.1"/>
    <property type="molecule type" value="Genomic_DNA"/>
</dbReference>
<keyword evidence="1" id="KW-1133">Transmembrane helix</keyword>
<dbReference type="STRING" id="1508404.JMA_20550"/>
<evidence type="ECO:0000313" key="3">
    <source>
        <dbReference type="Proteomes" id="UP000031449"/>
    </source>
</evidence>
<dbReference type="HOGENOM" id="CLU_3252733_0_0_9"/>